<evidence type="ECO:0000259" key="2">
    <source>
        <dbReference type="Pfam" id="PF00582"/>
    </source>
</evidence>
<reference evidence="4" key="1">
    <citation type="journal article" date="2019" name="Int. J. Syst. Evol. Microbiol.">
        <title>The Global Catalogue of Microorganisms (GCM) 10K type strain sequencing project: providing services to taxonomists for standard genome sequencing and annotation.</title>
        <authorList>
            <consortium name="The Broad Institute Genomics Platform"/>
            <consortium name="The Broad Institute Genome Sequencing Center for Infectious Disease"/>
            <person name="Wu L."/>
            <person name="Ma J."/>
        </authorList>
    </citation>
    <scope>NUCLEOTIDE SEQUENCE [LARGE SCALE GENOMIC DNA]</scope>
    <source>
        <strain evidence="4">CGMCC 1.12931</strain>
    </source>
</reference>
<comment type="caution">
    <text evidence="3">The sequence shown here is derived from an EMBL/GenBank/DDBJ whole genome shotgun (WGS) entry which is preliminary data.</text>
</comment>
<sequence length="277" mass="31043">MKKILVPTDFSPLAENALKIAANIAKKHNAEIFLLHLLDLPLDLIDPTQANTSNDLPESIFFMKLAHQKFTAAMKKDYLKGIKVHETVEFNEAFDGIMKVSKKHDCDLIIMGSHGAEGLKEVFVGSNTEKVVRYSEIPVLVIKNKAEDFKAEHLIFATNLALETVGSYQNALKFSKKMGVKMKTVFINTVGKFRTSDHIDGQIDKFKEAIDDEHFDIIVRNDKNTEDGILNYAEKINADMIGIGTHGRKGISRLLNGSLSEHLVNHAKRPVITFKIK</sequence>
<accession>A0ABQ1SE50</accession>
<dbReference type="InterPro" id="IPR006015">
    <property type="entry name" value="Universal_stress_UspA"/>
</dbReference>
<dbReference type="Gene3D" id="3.40.50.620">
    <property type="entry name" value="HUPs"/>
    <property type="match status" value="2"/>
</dbReference>
<feature type="domain" description="UspA" evidence="2">
    <location>
        <begin position="218"/>
        <end position="274"/>
    </location>
</feature>
<dbReference type="PANTHER" id="PTHR46268">
    <property type="entry name" value="STRESS RESPONSE PROTEIN NHAX"/>
    <property type="match status" value="1"/>
</dbReference>
<dbReference type="InterPro" id="IPR006016">
    <property type="entry name" value="UspA"/>
</dbReference>
<keyword evidence="4" id="KW-1185">Reference proteome</keyword>
<comment type="similarity">
    <text evidence="1">Belongs to the universal stress protein A family.</text>
</comment>
<proteinExistence type="inferred from homology"/>
<dbReference type="InterPro" id="IPR014729">
    <property type="entry name" value="Rossmann-like_a/b/a_fold"/>
</dbReference>
<evidence type="ECO:0000256" key="1">
    <source>
        <dbReference type="ARBA" id="ARBA00008791"/>
    </source>
</evidence>
<dbReference type="Pfam" id="PF00582">
    <property type="entry name" value="Usp"/>
    <property type="match status" value="2"/>
</dbReference>
<dbReference type="EMBL" id="BMGM01000001">
    <property type="protein sequence ID" value="GGE25041.1"/>
    <property type="molecule type" value="Genomic_DNA"/>
</dbReference>
<dbReference type="RefSeq" id="WP_188457233.1">
    <property type="nucleotide sequence ID" value="NZ_BMGM01000001.1"/>
</dbReference>
<evidence type="ECO:0000313" key="3">
    <source>
        <dbReference type="EMBL" id="GGE25041.1"/>
    </source>
</evidence>
<dbReference type="Proteomes" id="UP000599179">
    <property type="component" value="Unassembled WGS sequence"/>
</dbReference>
<protein>
    <submittedName>
        <fullName evidence="3">Universal stress protein UspA</fullName>
    </submittedName>
</protein>
<dbReference type="CDD" id="cd00293">
    <property type="entry name" value="USP-like"/>
    <property type="match status" value="1"/>
</dbReference>
<evidence type="ECO:0000313" key="4">
    <source>
        <dbReference type="Proteomes" id="UP000599179"/>
    </source>
</evidence>
<dbReference type="SUPFAM" id="SSF52402">
    <property type="entry name" value="Adenine nucleotide alpha hydrolases-like"/>
    <property type="match status" value="2"/>
</dbReference>
<gene>
    <name evidence="3" type="primary">uspA</name>
    <name evidence="3" type="ORF">GCM10010832_02230</name>
</gene>
<dbReference type="PANTHER" id="PTHR46268:SF6">
    <property type="entry name" value="UNIVERSAL STRESS PROTEIN UP12"/>
    <property type="match status" value="1"/>
</dbReference>
<dbReference type="PRINTS" id="PR01438">
    <property type="entry name" value="UNVRSLSTRESS"/>
</dbReference>
<feature type="domain" description="UspA" evidence="2">
    <location>
        <begin position="1"/>
        <end position="143"/>
    </location>
</feature>
<name>A0ABQ1SE50_9FLAO</name>
<organism evidence="3 4">
    <name type="scientific">Psychroflexus planctonicus</name>
    <dbReference type="NCBI Taxonomy" id="1526575"/>
    <lineage>
        <taxon>Bacteria</taxon>
        <taxon>Pseudomonadati</taxon>
        <taxon>Bacteroidota</taxon>
        <taxon>Flavobacteriia</taxon>
        <taxon>Flavobacteriales</taxon>
        <taxon>Flavobacteriaceae</taxon>
        <taxon>Psychroflexus</taxon>
    </lineage>
</organism>